<protein>
    <recommendedName>
        <fullName evidence="3">TlpA family protein disulfide reductase</fullName>
    </recommendedName>
</protein>
<organism evidence="1 2">
    <name type="scientific">Plesiocystis pacifica SIR-1</name>
    <dbReference type="NCBI Taxonomy" id="391625"/>
    <lineage>
        <taxon>Bacteria</taxon>
        <taxon>Pseudomonadati</taxon>
        <taxon>Myxococcota</taxon>
        <taxon>Polyangia</taxon>
        <taxon>Nannocystales</taxon>
        <taxon>Nannocystaceae</taxon>
        <taxon>Plesiocystis</taxon>
    </lineage>
</organism>
<evidence type="ECO:0008006" key="3">
    <source>
        <dbReference type="Google" id="ProtNLM"/>
    </source>
</evidence>
<dbReference type="EMBL" id="ABCS01000170">
    <property type="protein sequence ID" value="EDM73843.1"/>
    <property type="molecule type" value="Genomic_DNA"/>
</dbReference>
<gene>
    <name evidence="1" type="ORF">PPSIR1_14405</name>
</gene>
<dbReference type="AlphaFoldDB" id="A6GJW4"/>
<dbReference type="Proteomes" id="UP000005801">
    <property type="component" value="Unassembled WGS sequence"/>
</dbReference>
<reference evidence="1 2" key="1">
    <citation type="submission" date="2007-06" db="EMBL/GenBank/DDBJ databases">
        <authorList>
            <person name="Shimkets L."/>
            <person name="Ferriera S."/>
            <person name="Johnson J."/>
            <person name="Kravitz S."/>
            <person name="Beeson K."/>
            <person name="Sutton G."/>
            <person name="Rogers Y.-H."/>
            <person name="Friedman R."/>
            <person name="Frazier M."/>
            <person name="Venter J.C."/>
        </authorList>
    </citation>
    <scope>NUCLEOTIDE SEQUENCE [LARGE SCALE GENOMIC DNA]</scope>
    <source>
        <strain evidence="1 2">SIR-1</strain>
    </source>
</reference>
<dbReference type="RefSeq" id="WP_006977000.1">
    <property type="nucleotide sequence ID" value="NZ_ABCS01000170.1"/>
</dbReference>
<name>A6GJW4_9BACT</name>
<sequence>MPCLSLVEGLEQLGRRLDDPRLRLISVVVEDEYGEAAEPSDAARWLRWGGLEDTLVLADVDRELASAWAEDLSVPTVAVLDGAGEIRWLAVGKAPIEAGVEAAIVDALNQASSQAAPN</sequence>
<proteinExistence type="predicted"/>
<dbReference type="Gene3D" id="3.40.30.10">
    <property type="entry name" value="Glutaredoxin"/>
    <property type="match status" value="1"/>
</dbReference>
<evidence type="ECO:0000313" key="2">
    <source>
        <dbReference type="Proteomes" id="UP000005801"/>
    </source>
</evidence>
<dbReference type="SUPFAM" id="SSF52833">
    <property type="entry name" value="Thioredoxin-like"/>
    <property type="match status" value="1"/>
</dbReference>
<keyword evidence="2" id="KW-1185">Reference proteome</keyword>
<accession>A6GJW4</accession>
<dbReference type="InterPro" id="IPR036249">
    <property type="entry name" value="Thioredoxin-like_sf"/>
</dbReference>
<comment type="caution">
    <text evidence="1">The sequence shown here is derived from an EMBL/GenBank/DDBJ whole genome shotgun (WGS) entry which is preliminary data.</text>
</comment>
<evidence type="ECO:0000313" key="1">
    <source>
        <dbReference type="EMBL" id="EDM73843.1"/>
    </source>
</evidence>